<evidence type="ECO:0000256" key="10">
    <source>
        <dbReference type="SAM" id="SignalP"/>
    </source>
</evidence>
<comment type="similarity">
    <text evidence="8 9">Belongs to the TonB-dependent receptor family.</text>
</comment>
<evidence type="ECO:0000259" key="11">
    <source>
        <dbReference type="Pfam" id="PF00593"/>
    </source>
</evidence>
<dbReference type="EMBL" id="VYQA01000008">
    <property type="protein sequence ID" value="KAA9029417.1"/>
    <property type="molecule type" value="Genomic_DNA"/>
</dbReference>
<comment type="caution">
    <text evidence="14">The sequence shown here is derived from an EMBL/GenBank/DDBJ whole genome shotgun (WGS) entry which is preliminary data.</text>
</comment>
<keyword evidence="14" id="KW-0675">Receptor</keyword>
<dbReference type="Gene3D" id="2.170.130.10">
    <property type="entry name" value="TonB-dependent receptor, plug domain"/>
    <property type="match status" value="1"/>
</dbReference>
<gene>
    <name evidence="14" type="ORF">F4U95_12900</name>
    <name evidence="13" type="ORF">F4U96_14730</name>
</gene>
<dbReference type="EMBL" id="VYQB01000010">
    <property type="protein sequence ID" value="KAA9015453.1"/>
    <property type="molecule type" value="Genomic_DNA"/>
</dbReference>
<keyword evidence="16" id="KW-1185">Reference proteome</keyword>
<keyword evidence="7 8" id="KW-0998">Cell outer membrane</keyword>
<dbReference type="SUPFAM" id="SSF56935">
    <property type="entry name" value="Porins"/>
    <property type="match status" value="1"/>
</dbReference>
<keyword evidence="5 9" id="KW-0798">TonB box</keyword>
<dbReference type="Pfam" id="PF07715">
    <property type="entry name" value="Plug"/>
    <property type="match status" value="1"/>
</dbReference>
<evidence type="ECO:0000256" key="2">
    <source>
        <dbReference type="ARBA" id="ARBA00022448"/>
    </source>
</evidence>
<dbReference type="InterPro" id="IPR039426">
    <property type="entry name" value="TonB-dep_rcpt-like"/>
</dbReference>
<dbReference type="Pfam" id="PF00593">
    <property type="entry name" value="TonB_dep_Rec_b-barrel"/>
    <property type="match status" value="1"/>
</dbReference>
<keyword evidence="6 8" id="KW-0472">Membrane</keyword>
<dbReference type="InterPro" id="IPR000531">
    <property type="entry name" value="Beta-barrel_TonB"/>
</dbReference>
<evidence type="ECO:0000256" key="7">
    <source>
        <dbReference type="ARBA" id="ARBA00023237"/>
    </source>
</evidence>
<comment type="subcellular location">
    <subcellularLocation>
        <location evidence="1 8">Cell outer membrane</location>
        <topology evidence="1 8">Multi-pass membrane protein</topology>
    </subcellularLocation>
</comment>
<dbReference type="Gene3D" id="2.40.170.20">
    <property type="entry name" value="TonB-dependent receptor, beta-barrel domain"/>
    <property type="match status" value="1"/>
</dbReference>
<evidence type="ECO:0000256" key="8">
    <source>
        <dbReference type="PROSITE-ProRule" id="PRU01360"/>
    </source>
</evidence>
<keyword evidence="3 8" id="KW-1134">Transmembrane beta strand</keyword>
<evidence type="ECO:0000259" key="12">
    <source>
        <dbReference type="Pfam" id="PF07715"/>
    </source>
</evidence>
<dbReference type="PANTHER" id="PTHR47234">
    <property type="match status" value="1"/>
</dbReference>
<evidence type="ECO:0000256" key="9">
    <source>
        <dbReference type="RuleBase" id="RU003357"/>
    </source>
</evidence>
<evidence type="ECO:0000256" key="4">
    <source>
        <dbReference type="ARBA" id="ARBA00022692"/>
    </source>
</evidence>
<reference evidence="15 16" key="1">
    <citation type="submission" date="2019-09" db="EMBL/GenBank/DDBJ databases">
        <authorList>
            <person name="Feng G."/>
        </authorList>
    </citation>
    <scope>NUCLEOTIDE SEQUENCE [LARGE SCALE GENOMIC DNA]</scope>
    <source>
        <strain evidence="14 15">KACC 19283</strain>
        <strain evidence="13 16">KACC 19284</strain>
    </source>
</reference>
<name>A0A5J5I5C0_9SPHN</name>
<protein>
    <submittedName>
        <fullName evidence="14">TonB-dependent receptor</fullName>
    </submittedName>
</protein>
<dbReference type="PROSITE" id="PS52016">
    <property type="entry name" value="TONB_DEPENDENT_REC_3"/>
    <property type="match status" value="1"/>
</dbReference>
<dbReference type="AlphaFoldDB" id="A0A5J5I5C0"/>
<keyword evidence="2 8" id="KW-0813">Transport</keyword>
<feature type="domain" description="TonB-dependent receptor plug" evidence="12">
    <location>
        <begin position="50"/>
        <end position="169"/>
    </location>
</feature>
<dbReference type="RefSeq" id="WP_150425941.1">
    <property type="nucleotide sequence ID" value="NZ_VYQA01000008.1"/>
</dbReference>
<evidence type="ECO:0000313" key="16">
    <source>
        <dbReference type="Proteomes" id="UP000326364"/>
    </source>
</evidence>
<dbReference type="InterPro" id="IPR036942">
    <property type="entry name" value="Beta-barrel_TonB_sf"/>
</dbReference>
<feature type="domain" description="TonB-dependent receptor-like beta-barrel" evidence="11">
    <location>
        <begin position="284"/>
        <end position="753"/>
    </location>
</feature>
<proteinExistence type="inferred from homology"/>
<evidence type="ECO:0000313" key="15">
    <source>
        <dbReference type="Proteomes" id="UP000325933"/>
    </source>
</evidence>
<dbReference type="Proteomes" id="UP000326364">
    <property type="component" value="Unassembled WGS sequence"/>
</dbReference>
<dbReference type="GO" id="GO:0009279">
    <property type="term" value="C:cell outer membrane"/>
    <property type="evidence" value="ECO:0007669"/>
    <property type="project" value="UniProtKB-SubCell"/>
</dbReference>
<dbReference type="Proteomes" id="UP000325933">
    <property type="component" value="Unassembled WGS sequence"/>
</dbReference>
<dbReference type="InterPro" id="IPR037066">
    <property type="entry name" value="Plug_dom_sf"/>
</dbReference>
<evidence type="ECO:0000313" key="14">
    <source>
        <dbReference type="EMBL" id="KAA9029417.1"/>
    </source>
</evidence>
<evidence type="ECO:0000313" key="13">
    <source>
        <dbReference type="EMBL" id="KAA9015453.1"/>
    </source>
</evidence>
<dbReference type="PANTHER" id="PTHR47234:SF3">
    <property type="entry name" value="SECRETIN_TONB SHORT N-TERMINAL DOMAIN-CONTAINING PROTEIN"/>
    <property type="match status" value="1"/>
</dbReference>
<feature type="chain" id="PRO_5023838236" evidence="10">
    <location>
        <begin position="25"/>
        <end position="794"/>
    </location>
</feature>
<evidence type="ECO:0000256" key="1">
    <source>
        <dbReference type="ARBA" id="ARBA00004571"/>
    </source>
</evidence>
<keyword evidence="10" id="KW-0732">Signal</keyword>
<dbReference type="InterPro" id="IPR012910">
    <property type="entry name" value="Plug_dom"/>
</dbReference>
<evidence type="ECO:0000256" key="6">
    <source>
        <dbReference type="ARBA" id="ARBA00023136"/>
    </source>
</evidence>
<keyword evidence="4 8" id="KW-0812">Transmembrane</keyword>
<dbReference type="CDD" id="cd01347">
    <property type="entry name" value="ligand_gated_channel"/>
    <property type="match status" value="1"/>
</dbReference>
<feature type="signal peptide" evidence="10">
    <location>
        <begin position="1"/>
        <end position="24"/>
    </location>
</feature>
<accession>A0A5J5I5C0</accession>
<sequence length="794" mass="83735">MPLRNALLLTTGLLALSIGGQAIAQTAPAAEGGADIIVTGTRAQGRTRLDSVAPVDVLSGDSLRQQGTTELGAALSAIAPSIDFPRNAAVDGTDSIRPATLRGMSPDQTLVLINGVRAHPSALLNTNGSVGRGAAAVDLNTIPGAALERIEVLRDGASAQYGSDAIAGVVNLRLREARSGGGATVSYGQYDTDIDAARSSRHASDGETVTVSGWQGFALGADGFLTISGEYLNRNPTSRGDVDPRATPAVVRSRFGDPDVEQGTFYFNAAHPIGEGWELYAFGGYQYRDSSSAAFPRVPSNVNNVASLYPDGFLPLINVRSKDLTVTTGARGDIGDWDATIKLSYGRNRLDFRTEDSLNATYGAASPTSFYDGALIYDQALGGFDMSRKVPLGSGDLNIAWGWEFRRESYEIKAGDPESYNRGPLGGNASLGSGAQGFGGFQPSNAVNVHRENVAAYIDLEAHPTEALTLGLAGRGEHYSDFGNIATGKASARYDIAPWFALRGTASTGFRAPSLQQQYFTSTASVFVAPNIVETGTFPSVSDIGTALGGLPLKPEKSTNLSVGTVIRSGGFDLTVDGYWIRVRNGLGLSENIQSSFSPQVAALLAPYGVSAARFFVNGVRTTTKGIDAVAHYRLNSAAGQFDLTAAANFNDIKVNRVPVSTAVALTPTPVLFSRQRIVSIEEGTPRTKVVGSLDWTLDQFGATARATYYGDVTQPGSTAAGDTHTGKKTIVDLEARYKPTKAINLAIGANNLFDIYPDALTVANNSTGVVAFPYYSPFGFNGRYLYGRVSLSW</sequence>
<evidence type="ECO:0000256" key="5">
    <source>
        <dbReference type="ARBA" id="ARBA00023077"/>
    </source>
</evidence>
<evidence type="ECO:0000256" key="3">
    <source>
        <dbReference type="ARBA" id="ARBA00022452"/>
    </source>
</evidence>
<organism evidence="14 15">
    <name type="scientific">Sphingobium limneticum</name>
    <dbReference type="NCBI Taxonomy" id="1007511"/>
    <lineage>
        <taxon>Bacteria</taxon>
        <taxon>Pseudomonadati</taxon>
        <taxon>Pseudomonadota</taxon>
        <taxon>Alphaproteobacteria</taxon>
        <taxon>Sphingomonadales</taxon>
        <taxon>Sphingomonadaceae</taxon>
        <taxon>Sphingobium</taxon>
    </lineage>
</organism>